<dbReference type="RefSeq" id="WP_197312238.1">
    <property type="nucleotide sequence ID" value="NZ_JADZLT010000053.1"/>
</dbReference>
<dbReference type="InterPro" id="IPR050485">
    <property type="entry name" value="Proline_metab_enzyme"/>
</dbReference>
<evidence type="ECO:0000256" key="6">
    <source>
        <dbReference type="PIRSR" id="PIRSR000197-1"/>
    </source>
</evidence>
<dbReference type="SUPFAM" id="SSF81935">
    <property type="entry name" value="N-terminal domain of bifunctional PutA protein"/>
    <property type="match status" value="1"/>
</dbReference>
<dbReference type="InterPro" id="IPR016163">
    <property type="entry name" value="Ald_DH_C"/>
</dbReference>
<evidence type="ECO:0000259" key="7">
    <source>
        <dbReference type="Pfam" id="PF00171"/>
    </source>
</evidence>
<keyword evidence="5" id="KW-0805">Transcription regulation</keyword>
<comment type="pathway">
    <text evidence="5">Amino-acid degradation; L-proline degradation into L-glutamate; L-glutamate from L-proline: step 1/2.</text>
</comment>
<dbReference type="Pfam" id="PF00171">
    <property type="entry name" value="Aldedh"/>
    <property type="match status" value="1"/>
</dbReference>
<comment type="cofactor">
    <cofactor evidence="5">
        <name>FAD</name>
        <dbReference type="ChEBI" id="CHEBI:57692"/>
    </cofactor>
</comment>
<dbReference type="InterPro" id="IPR024089">
    <property type="entry name" value="PRODH_PutA_dom_I/II"/>
</dbReference>
<dbReference type="Pfam" id="PF14850">
    <property type="entry name" value="Pro_dh-DNA_bdg"/>
    <property type="match status" value="1"/>
</dbReference>
<dbReference type="CDD" id="cd07125">
    <property type="entry name" value="ALDH_PutA-P5CDH"/>
    <property type="match status" value="1"/>
</dbReference>
<dbReference type="NCBIfam" id="TIGR01238">
    <property type="entry name" value="D1pyr5carbox3"/>
    <property type="match status" value="1"/>
</dbReference>
<dbReference type="FunFam" id="3.40.309.10:FF:000005">
    <property type="entry name" value="1-pyrroline-5-carboxylate dehydrogenase 1"/>
    <property type="match status" value="1"/>
</dbReference>
<dbReference type="InterPro" id="IPR005933">
    <property type="entry name" value="PutA_C"/>
</dbReference>
<dbReference type="Gene3D" id="1.20.5.460">
    <property type="entry name" value="Single helix bin"/>
    <property type="match status" value="1"/>
</dbReference>
<evidence type="ECO:0000256" key="2">
    <source>
        <dbReference type="ARBA" id="ARBA00023002"/>
    </source>
</evidence>
<dbReference type="Proteomes" id="UP000631694">
    <property type="component" value="Unassembled WGS sequence"/>
</dbReference>
<evidence type="ECO:0000256" key="3">
    <source>
        <dbReference type="ARBA" id="ARBA00023027"/>
    </source>
</evidence>
<keyword evidence="3 5" id="KW-0520">NAD</keyword>
<evidence type="ECO:0000259" key="9">
    <source>
        <dbReference type="Pfam" id="PF14850"/>
    </source>
</evidence>
<dbReference type="Gene3D" id="3.40.605.10">
    <property type="entry name" value="Aldehyde Dehydrogenase, Chain A, domain 1"/>
    <property type="match status" value="1"/>
</dbReference>
<dbReference type="PROSITE" id="PS00070">
    <property type="entry name" value="ALDEHYDE_DEHYDR_CYS"/>
    <property type="match status" value="1"/>
</dbReference>
<keyword evidence="11" id="KW-1185">Reference proteome</keyword>
<dbReference type="EC" id="1.2.1.88" evidence="5"/>
<feature type="domain" description="Proline dehydrogenase" evidence="8">
    <location>
        <begin position="189"/>
        <end position="485"/>
    </location>
</feature>
<comment type="catalytic activity">
    <reaction evidence="5">
        <text>L-proline + a quinone = (S)-1-pyrroline-5-carboxylate + a quinol + H(+)</text>
        <dbReference type="Rhea" id="RHEA:23784"/>
        <dbReference type="ChEBI" id="CHEBI:15378"/>
        <dbReference type="ChEBI" id="CHEBI:17388"/>
        <dbReference type="ChEBI" id="CHEBI:24646"/>
        <dbReference type="ChEBI" id="CHEBI:60039"/>
        <dbReference type="ChEBI" id="CHEBI:132124"/>
        <dbReference type="EC" id="1.5.5.2"/>
    </reaction>
</comment>
<dbReference type="EMBL" id="JADZLT010000053">
    <property type="protein sequence ID" value="MBH0239147.1"/>
    <property type="molecule type" value="Genomic_DNA"/>
</dbReference>
<dbReference type="PIRSF" id="PIRSF000197">
    <property type="entry name" value="Bifunct_PutA"/>
    <property type="match status" value="1"/>
</dbReference>
<dbReference type="InterPro" id="IPR015590">
    <property type="entry name" value="Aldehyde_DH_dom"/>
</dbReference>
<dbReference type="InterPro" id="IPR002872">
    <property type="entry name" value="Proline_DH_dom"/>
</dbReference>
<feature type="domain" description="Aldehyde dehydrogenase" evidence="7">
    <location>
        <begin position="570"/>
        <end position="1029"/>
    </location>
</feature>
<proteinExistence type="inferred from homology"/>
<dbReference type="AlphaFoldDB" id="A0A931I2P6"/>
<dbReference type="Gene3D" id="3.20.20.220">
    <property type="match status" value="1"/>
</dbReference>
<organism evidence="10 11">
    <name type="scientific">Methylobrevis albus</name>
    <dbReference type="NCBI Taxonomy" id="2793297"/>
    <lineage>
        <taxon>Bacteria</taxon>
        <taxon>Pseudomonadati</taxon>
        <taxon>Pseudomonadota</taxon>
        <taxon>Alphaproteobacteria</taxon>
        <taxon>Hyphomicrobiales</taxon>
        <taxon>Pleomorphomonadaceae</taxon>
        <taxon>Methylobrevis</taxon>
    </lineage>
</organism>
<keyword evidence="5" id="KW-0678">Repressor</keyword>
<feature type="active site" evidence="6">
    <location>
        <position position="836"/>
    </location>
</feature>
<dbReference type="InterPro" id="IPR025703">
    <property type="entry name" value="Bifunct_PutA"/>
</dbReference>
<dbReference type="InterPro" id="IPR016161">
    <property type="entry name" value="Ald_DH/histidinol_DH"/>
</dbReference>
<comment type="function">
    <text evidence="5">Oxidizes proline to glutamate for use as a carbon and nitrogen source.</text>
</comment>
<dbReference type="Gene3D" id="3.40.309.10">
    <property type="entry name" value="Aldehyde Dehydrogenase, Chain A, domain 2"/>
    <property type="match status" value="1"/>
</dbReference>
<dbReference type="SUPFAM" id="SSF51730">
    <property type="entry name" value="FAD-linked oxidoreductase"/>
    <property type="match status" value="1"/>
</dbReference>
<evidence type="ECO:0000256" key="4">
    <source>
        <dbReference type="ARBA" id="ARBA00048142"/>
    </source>
</evidence>
<keyword evidence="5" id="KW-0238">DNA-binding</keyword>
<comment type="similarity">
    <text evidence="5">In the C-terminal section; belongs to the aldehyde dehydrogenase family.</text>
</comment>
<keyword evidence="5" id="KW-0804">Transcription</keyword>
<protein>
    <recommendedName>
        <fullName evidence="5">Bifunctional protein PutA</fullName>
    </recommendedName>
    <domain>
        <recommendedName>
            <fullName evidence="5">Proline dehydrogenase</fullName>
            <ecNumber evidence="5">1.5.5.2</ecNumber>
        </recommendedName>
        <alternativeName>
            <fullName evidence="5">Proline oxidase</fullName>
        </alternativeName>
    </domain>
    <domain>
        <recommendedName>
            <fullName evidence="5">Delta-1-pyrroline-5-carboxylate dehydrogenase</fullName>
            <shortName evidence="5">P5C dehydrogenase</shortName>
            <ecNumber evidence="5">1.2.1.88</ecNumber>
        </recommendedName>
        <alternativeName>
            <fullName evidence="5">L-glutamate gamma-semialdehyde dehydrogenase</fullName>
        </alternativeName>
    </domain>
</protein>
<dbReference type="GO" id="GO:0003842">
    <property type="term" value="F:L-glutamate gamma-semialdehyde dehydrogenase activity"/>
    <property type="evidence" value="ECO:0007669"/>
    <property type="project" value="UniProtKB-UniRule"/>
</dbReference>
<dbReference type="EC" id="1.5.5.2" evidence="5"/>
<keyword evidence="5" id="KW-0642">Proline metabolism</keyword>
<evidence type="ECO:0000256" key="1">
    <source>
        <dbReference type="ARBA" id="ARBA00004786"/>
    </source>
</evidence>
<dbReference type="GO" id="GO:0003677">
    <property type="term" value="F:DNA binding"/>
    <property type="evidence" value="ECO:0007669"/>
    <property type="project" value="UniProtKB-KW"/>
</dbReference>
<keyword evidence="5" id="KW-0285">Flavoprotein</keyword>
<keyword evidence="5" id="KW-0274">FAD</keyword>
<comment type="pathway">
    <text evidence="1 5">Amino-acid degradation; L-proline degradation into L-glutamate; L-glutamate from L-proline: step 2/2.</text>
</comment>
<sequence length="1049" mass="110105">MSSPTPSLFKPLAPEPRPAFTAAYAPPDEEVVAALLADVGIATSEQHARVDAAAIRTINGIRARQSALGGVEDFLHAYSLSTKEGLAVMVLAEALLRVPDGATADRLIEDKLAAAQFDGSRKSGDPLLVSASAWALGITTRIVQPGETPDGVISGLVKRLGLPAVRTATRQAMRVMGHQFVLGETIEAALSRARSLEGKGYRHSYDMLGEGARTALDAERYFLSYSKAIDAIGRSAGNAALPNRPGISIKLSALHPRYEIVKLDRLQRELCPRLLDLARAAKAYDLNLTVDAEEADRLALSLEIIGAVAADPSLKGWDGFGLAVQAYQKRAVHVVDWVRDLGAGLDRRFMVRLVKGAYWDTEVKRAQERGLDDFPVFTRKAATDLSYLAAAKRLLDARPRIFPQFATHNALSVAEVIEMAGGHGADKASFEFQRLHGMGEALYRQVTESDGHPCRIYAPVGGHRDLLAYLVRRLLENGANSSFVAGVGDPNVAVASLIRRPQEVLDGGRHARHGAIPKPAHIFAPRLNSRGVELGDDAARTAFFAAIAAAEAPGQPAAPLISGQPAPGRRRSVVSPADGRTEVGVVIEASAETATAAIAAARAAFPAWAATPAATRAAALERAADLMEARRERLIALLAAEAGKTLVDGLAEVREAVDFCRYYAAEALRLFGADAHLPGPTGEDNRLCHRGRGVFVAISPWNFPLAIFMGQVTAALAAGNTVVAKPAEQTPLIAAEGVRILHEAGVPAGALALVPGDGAVGAALTADPSIAGVVFTGSTETAWAINRTLANKRGPIVPLIAETGGLNAMLVDATALGEQVADDVVLSAFRSAGQRCSALRLLFLQEDVADHMLALIAGAAAELTVGDPADPATDVGPIIDLEAKAGIDAHVDAARTAGRVRFEGRLPGGTLARGTYVAPTIIELAAAKDLDREVFGPVLHVVRWKSNGLDRVLDDIAASGYGLTLGVHSRIDGTVKRVVDRLAVGNVYVNRNMIGAVVGSQPFGGSGLSGTGPKAGGPLYLTRFAQEQVVSVNTAAAGGNATLIAMGEE</sequence>
<dbReference type="Pfam" id="PF01619">
    <property type="entry name" value="Pro_dh"/>
    <property type="match status" value="1"/>
</dbReference>
<gene>
    <name evidence="10" type="primary">putA</name>
    <name evidence="10" type="ORF">I5731_15070</name>
</gene>
<dbReference type="InterPro" id="IPR016162">
    <property type="entry name" value="Ald_DH_N"/>
</dbReference>
<evidence type="ECO:0000313" key="11">
    <source>
        <dbReference type="Proteomes" id="UP000631694"/>
    </source>
</evidence>
<name>A0A931I2P6_9HYPH</name>
<evidence type="ECO:0000256" key="5">
    <source>
        <dbReference type="PIRNR" id="PIRNR000197"/>
    </source>
</evidence>
<dbReference type="NCBIfam" id="NF008869">
    <property type="entry name" value="PRK11904.1"/>
    <property type="match status" value="1"/>
</dbReference>
<dbReference type="GO" id="GO:0004657">
    <property type="term" value="F:proline dehydrogenase activity"/>
    <property type="evidence" value="ECO:0007669"/>
    <property type="project" value="UniProtKB-UniRule"/>
</dbReference>
<dbReference type="InterPro" id="IPR024082">
    <property type="entry name" value="PRODH_PutA_dom_II"/>
</dbReference>
<dbReference type="GO" id="GO:0010133">
    <property type="term" value="P:L-proline catabolic process to L-glutamate"/>
    <property type="evidence" value="ECO:0007669"/>
    <property type="project" value="UniProtKB-UniRule"/>
</dbReference>
<accession>A0A931I2P6</accession>
<dbReference type="SUPFAM" id="SSF53720">
    <property type="entry name" value="ALDH-like"/>
    <property type="match status" value="1"/>
</dbReference>
<dbReference type="PANTHER" id="PTHR42862:SF1">
    <property type="entry name" value="DELTA-1-PYRROLINE-5-CARBOXYLATE DEHYDROGENASE 2, ISOFORM A-RELATED"/>
    <property type="match status" value="1"/>
</dbReference>
<reference evidence="10" key="1">
    <citation type="submission" date="2020-12" db="EMBL/GenBank/DDBJ databases">
        <title>Methylobrevis albus sp. nov., isolated from fresh water lack sediment.</title>
        <authorList>
            <person name="Zou Q."/>
        </authorList>
    </citation>
    <scope>NUCLEOTIDE SEQUENCE</scope>
    <source>
        <strain evidence="10">L22</strain>
    </source>
</reference>
<evidence type="ECO:0000259" key="8">
    <source>
        <dbReference type="Pfam" id="PF01619"/>
    </source>
</evidence>
<dbReference type="PANTHER" id="PTHR42862">
    <property type="entry name" value="DELTA-1-PYRROLINE-5-CARBOXYLATE DEHYDROGENASE 1, ISOFORM A-RELATED"/>
    <property type="match status" value="1"/>
</dbReference>
<dbReference type="GO" id="GO:0009898">
    <property type="term" value="C:cytoplasmic side of plasma membrane"/>
    <property type="evidence" value="ECO:0007669"/>
    <property type="project" value="TreeGrafter"/>
</dbReference>
<feature type="active site" evidence="6">
    <location>
        <position position="802"/>
    </location>
</feature>
<evidence type="ECO:0000313" key="10">
    <source>
        <dbReference type="EMBL" id="MBH0239147.1"/>
    </source>
</evidence>
<dbReference type="InterPro" id="IPR016160">
    <property type="entry name" value="Ald_DH_CS_CYS"/>
</dbReference>
<keyword evidence="2 5" id="KW-0560">Oxidoreductase</keyword>
<comment type="catalytic activity">
    <reaction evidence="4 5">
        <text>L-glutamate 5-semialdehyde + NAD(+) + H2O = L-glutamate + NADH + 2 H(+)</text>
        <dbReference type="Rhea" id="RHEA:30235"/>
        <dbReference type="ChEBI" id="CHEBI:15377"/>
        <dbReference type="ChEBI" id="CHEBI:15378"/>
        <dbReference type="ChEBI" id="CHEBI:29985"/>
        <dbReference type="ChEBI" id="CHEBI:57540"/>
        <dbReference type="ChEBI" id="CHEBI:57945"/>
        <dbReference type="ChEBI" id="CHEBI:58066"/>
        <dbReference type="EC" id="1.2.1.88"/>
    </reaction>
</comment>
<comment type="caution">
    <text evidence="10">The sequence shown here is derived from an EMBL/GenBank/DDBJ whole genome shotgun (WGS) entry which is preliminary data.</text>
</comment>
<comment type="similarity">
    <text evidence="5">In the N-terminal section; belongs to the proline dehydrogenase family.</text>
</comment>
<dbReference type="GO" id="GO:0003700">
    <property type="term" value="F:DNA-binding transcription factor activity"/>
    <property type="evidence" value="ECO:0007669"/>
    <property type="project" value="InterPro"/>
</dbReference>
<feature type="domain" description="Proline dehydrogenase PutA" evidence="9">
    <location>
        <begin position="71"/>
        <end position="180"/>
    </location>
</feature>
<dbReference type="InterPro" id="IPR029041">
    <property type="entry name" value="FAD-linked_oxidoreductase-like"/>
</dbReference>